<protein>
    <submittedName>
        <fullName evidence="1">Uncharacterized protein</fullName>
    </submittedName>
</protein>
<organism evidence="1 2">
    <name type="scientific">Persea americana</name>
    <name type="common">Avocado</name>
    <dbReference type="NCBI Taxonomy" id="3435"/>
    <lineage>
        <taxon>Eukaryota</taxon>
        <taxon>Viridiplantae</taxon>
        <taxon>Streptophyta</taxon>
        <taxon>Embryophyta</taxon>
        <taxon>Tracheophyta</taxon>
        <taxon>Spermatophyta</taxon>
        <taxon>Magnoliopsida</taxon>
        <taxon>Magnoliidae</taxon>
        <taxon>Laurales</taxon>
        <taxon>Lauraceae</taxon>
        <taxon>Persea</taxon>
    </lineage>
</organism>
<keyword evidence="2" id="KW-1185">Reference proteome</keyword>
<dbReference type="Proteomes" id="UP001234297">
    <property type="component" value="Chromosome 6"/>
</dbReference>
<evidence type="ECO:0000313" key="2">
    <source>
        <dbReference type="Proteomes" id="UP001234297"/>
    </source>
</evidence>
<sequence length="125" mass="13998">MILYWYTGNNPSMVTNCLFRKGGAAILLSNRWSDRRRAKYQLVHTLRTHIGADDRAFHCVFQEEEEEDEAGKVGFSLSKDLMAIAGEALKSNITTLGPMILPMSEQLLFFATLVVTSPKCNQGIT</sequence>
<evidence type="ECO:0000313" key="1">
    <source>
        <dbReference type="EMBL" id="KAJ8627148.1"/>
    </source>
</evidence>
<reference evidence="1 2" key="1">
    <citation type="journal article" date="2022" name="Hortic Res">
        <title>A haplotype resolved chromosomal level avocado genome allows analysis of novel avocado genes.</title>
        <authorList>
            <person name="Nath O."/>
            <person name="Fletcher S.J."/>
            <person name="Hayward A."/>
            <person name="Shaw L.M."/>
            <person name="Masouleh A.K."/>
            <person name="Furtado A."/>
            <person name="Henry R.J."/>
            <person name="Mitter N."/>
        </authorList>
    </citation>
    <scope>NUCLEOTIDE SEQUENCE [LARGE SCALE GENOMIC DNA]</scope>
    <source>
        <strain evidence="2">cv. Hass</strain>
    </source>
</reference>
<gene>
    <name evidence="1" type="ORF">MRB53_020455</name>
</gene>
<dbReference type="EMBL" id="CM056814">
    <property type="protein sequence ID" value="KAJ8627148.1"/>
    <property type="molecule type" value="Genomic_DNA"/>
</dbReference>
<proteinExistence type="predicted"/>
<comment type="caution">
    <text evidence="1">The sequence shown here is derived from an EMBL/GenBank/DDBJ whole genome shotgun (WGS) entry which is preliminary data.</text>
</comment>
<accession>A0ACC2L2B9</accession>
<name>A0ACC2L2B9_PERAE</name>